<sequence>MTERLESDDQPTPRPVPGPGAAPKPGVPKPGAVKPGAVKPGAPKPGATGPAVPAAPAPGPAAVQPGAAQPVAAQPAAAPALASPESVARARAFGRVTEDGHVYVVVDGEEVLCGQFPDATEDEALGYFARKYDDVEAQVALLEQRVSAGAPSADMLTTVDHLAEQVGQRNMLGDIRGLEGRLESLRPAIRELEAAERAAHEAQRAQNVAAREAIVAEAEQIAAQDPQRTQWKQSSARMAELFDQWKAHQKSGIRLGRAAEDALWKRFRTARTTFDRHRRAFFSQLDADNAEAKKAKEALIAEAEALSGSTDWGATAAEYRRLMDRWKESKRASKKDDDALWARFRAAQDKFFEARKADNDRIDEEFEGNLAVKEQLLAEAKALLPITDLKAAKRALGDILDRWEQAGKVPRAHMRRVEAELRTVEDAVRQAEDEKWQRSNPETKARSNSMLSQLETKIEDQEAALAKAQAAGDTRRAAKLEGELATSRQWLETLHRSAADLR</sequence>
<accession>A0A512ICN7</accession>
<comment type="caution">
    <text evidence="3">The sequence shown here is derived from an EMBL/GenBank/DDBJ whole genome shotgun (WGS) entry which is preliminary data.</text>
</comment>
<protein>
    <recommendedName>
        <fullName evidence="5">ATPase</fullName>
    </recommendedName>
</protein>
<dbReference type="EMBL" id="BJZS01000042">
    <property type="protein sequence ID" value="GEO95459.1"/>
    <property type="molecule type" value="Genomic_DNA"/>
</dbReference>
<dbReference type="RefSeq" id="WP_371860062.1">
    <property type="nucleotide sequence ID" value="NZ_BJZS01000042.1"/>
</dbReference>
<organism evidence="3 4">
    <name type="scientific">Kocuria turfanensis</name>
    <dbReference type="NCBI Taxonomy" id="388357"/>
    <lineage>
        <taxon>Bacteria</taxon>
        <taxon>Bacillati</taxon>
        <taxon>Actinomycetota</taxon>
        <taxon>Actinomycetes</taxon>
        <taxon>Micrococcales</taxon>
        <taxon>Micrococcaceae</taxon>
        <taxon>Kocuria</taxon>
    </lineage>
</organism>
<feature type="compositionally biased region" description="Pro residues" evidence="2">
    <location>
        <begin position="12"/>
        <end position="28"/>
    </location>
</feature>
<keyword evidence="4" id="KW-1185">Reference proteome</keyword>
<keyword evidence="1" id="KW-0175">Coiled coil</keyword>
<name>A0A512ICN7_9MICC</name>
<feature type="region of interest" description="Disordered" evidence="2">
    <location>
        <begin position="1"/>
        <end position="70"/>
    </location>
</feature>
<feature type="coiled-coil region" evidence="1">
    <location>
        <begin position="414"/>
        <end position="471"/>
    </location>
</feature>
<feature type="compositionally biased region" description="Low complexity" evidence="2">
    <location>
        <begin position="29"/>
        <end position="52"/>
    </location>
</feature>
<reference evidence="3 4" key="1">
    <citation type="submission" date="2019-07" db="EMBL/GenBank/DDBJ databases">
        <title>Whole genome shotgun sequence of Kocuria turfanensis NBRC 107627.</title>
        <authorList>
            <person name="Hosoyama A."/>
            <person name="Uohara A."/>
            <person name="Ohji S."/>
            <person name="Ichikawa N."/>
        </authorList>
    </citation>
    <scope>NUCLEOTIDE SEQUENCE [LARGE SCALE GENOMIC DNA]</scope>
    <source>
        <strain evidence="3 4">NBRC 107627</strain>
    </source>
</reference>
<proteinExistence type="predicted"/>
<evidence type="ECO:0000313" key="3">
    <source>
        <dbReference type="EMBL" id="GEO95459.1"/>
    </source>
</evidence>
<dbReference type="InterPro" id="IPR007139">
    <property type="entry name" value="DUF349"/>
</dbReference>
<dbReference type="Pfam" id="PF03993">
    <property type="entry name" value="DUF349"/>
    <property type="match status" value="3"/>
</dbReference>
<dbReference type="Proteomes" id="UP000321103">
    <property type="component" value="Unassembled WGS sequence"/>
</dbReference>
<gene>
    <name evidence="3" type="ORF">KTU01_15820</name>
</gene>
<evidence type="ECO:0000313" key="4">
    <source>
        <dbReference type="Proteomes" id="UP000321103"/>
    </source>
</evidence>
<feature type="coiled-coil region" evidence="1">
    <location>
        <begin position="282"/>
        <end position="309"/>
    </location>
</feature>
<feature type="compositionally biased region" description="Low complexity" evidence="2">
    <location>
        <begin position="60"/>
        <end position="70"/>
    </location>
</feature>
<feature type="coiled-coil region" evidence="1">
    <location>
        <begin position="185"/>
        <end position="212"/>
    </location>
</feature>
<evidence type="ECO:0008006" key="5">
    <source>
        <dbReference type="Google" id="ProtNLM"/>
    </source>
</evidence>
<dbReference type="STRING" id="388357.GCA_001580365_00587"/>
<evidence type="ECO:0000256" key="2">
    <source>
        <dbReference type="SAM" id="MobiDB-lite"/>
    </source>
</evidence>
<evidence type="ECO:0000256" key="1">
    <source>
        <dbReference type="SAM" id="Coils"/>
    </source>
</evidence>
<dbReference type="AlphaFoldDB" id="A0A512ICN7"/>